<evidence type="ECO:0000259" key="3">
    <source>
        <dbReference type="PROSITE" id="PS50994"/>
    </source>
</evidence>
<name>A0A6D2J0J9_9BRAS</name>
<evidence type="ECO:0000313" key="5">
    <source>
        <dbReference type="Proteomes" id="UP000467841"/>
    </source>
</evidence>
<evidence type="ECO:0000259" key="2">
    <source>
        <dbReference type="PROSITE" id="PS50879"/>
    </source>
</evidence>
<dbReference type="PROSITE" id="PS50879">
    <property type="entry name" value="RNASE_H_1"/>
    <property type="match status" value="1"/>
</dbReference>
<proteinExistence type="predicted"/>
<dbReference type="SUPFAM" id="SSF53098">
    <property type="entry name" value="Ribonuclease H-like"/>
    <property type="match status" value="2"/>
</dbReference>
<dbReference type="PANTHER" id="PTHR48475">
    <property type="entry name" value="RIBONUCLEASE H"/>
    <property type="match status" value="1"/>
</dbReference>
<dbReference type="InterPro" id="IPR036397">
    <property type="entry name" value="RNaseH_sf"/>
</dbReference>
<evidence type="ECO:0000256" key="1">
    <source>
        <dbReference type="SAM" id="MobiDB-lite"/>
    </source>
</evidence>
<feature type="region of interest" description="Disordered" evidence="1">
    <location>
        <begin position="179"/>
        <end position="239"/>
    </location>
</feature>
<dbReference type="Pfam" id="PF00665">
    <property type="entry name" value="rve"/>
    <property type="match status" value="1"/>
</dbReference>
<dbReference type="Gene3D" id="3.30.420.10">
    <property type="entry name" value="Ribonuclease H-like superfamily/Ribonuclease H"/>
    <property type="match status" value="2"/>
</dbReference>
<dbReference type="Gene3D" id="1.10.340.70">
    <property type="match status" value="1"/>
</dbReference>
<organism evidence="4 5">
    <name type="scientific">Microthlaspi erraticum</name>
    <dbReference type="NCBI Taxonomy" id="1685480"/>
    <lineage>
        <taxon>Eukaryota</taxon>
        <taxon>Viridiplantae</taxon>
        <taxon>Streptophyta</taxon>
        <taxon>Embryophyta</taxon>
        <taxon>Tracheophyta</taxon>
        <taxon>Spermatophyta</taxon>
        <taxon>Magnoliopsida</taxon>
        <taxon>eudicotyledons</taxon>
        <taxon>Gunneridae</taxon>
        <taxon>Pentapetalae</taxon>
        <taxon>rosids</taxon>
        <taxon>malvids</taxon>
        <taxon>Brassicales</taxon>
        <taxon>Brassicaceae</taxon>
        <taxon>Coluteocarpeae</taxon>
        <taxon>Microthlaspi</taxon>
    </lineage>
</organism>
<dbReference type="InterPro" id="IPR012337">
    <property type="entry name" value="RNaseH-like_sf"/>
</dbReference>
<accession>A0A6D2J0J9</accession>
<evidence type="ECO:0000313" key="4">
    <source>
        <dbReference type="EMBL" id="CAA7030694.1"/>
    </source>
</evidence>
<protein>
    <submittedName>
        <fullName evidence="4">Uncharacterized protein</fullName>
    </submittedName>
</protein>
<feature type="domain" description="RNase H type-1" evidence="2">
    <location>
        <begin position="53"/>
        <end position="190"/>
    </location>
</feature>
<dbReference type="Pfam" id="PF13456">
    <property type="entry name" value="RVT_3"/>
    <property type="match status" value="1"/>
</dbReference>
<dbReference type="AlphaFoldDB" id="A0A6D2J0J9"/>
<feature type="compositionally biased region" description="Low complexity" evidence="1">
    <location>
        <begin position="185"/>
        <end position="201"/>
    </location>
</feature>
<dbReference type="GO" id="GO:0015074">
    <property type="term" value="P:DNA integration"/>
    <property type="evidence" value="ECO:0007669"/>
    <property type="project" value="InterPro"/>
</dbReference>
<comment type="caution">
    <text evidence="4">The sequence shown here is derived from an EMBL/GenBank/DDBJ whole genome shotgun (WGS) entry which is preliminary data.</text>
</comment>
<dbReference type="PANTHER" id="PTHR48475:SF2">
    <property type="entry name" value="RIBONUCLEASE H"/>
    <property type="match status" value="1"/>
</dbReference>
<dbReference type="PROSITE" id="PS50994">
    <property type="entry name" value="INTEGRASE"/>
    <property type="match status" value="1"/>
</dbReference>
<feature type="domain" description="Integrase catalytic" evidence="3">
    <location>
        <begin position="354"/>
        <end position="507"/>
    </location>
</feature>
<sequence length="623" mass="70926">MLHSPSQSGRLAKWAIELSEYDIEYRTRTCAKAQVLADFMIELAPEANNDTTLSKVWTLFVDGASSKQGAGVGIKLTSPTGEVIEQSFRLGFVASNNEAEYEALIAGLRLAIGIGVNEINAFSDSQLVTSQYSGEVPRGENTSADALAALASTSDPTVRRVIPVEGIDKPSIDIALKSDSINAITSRPSTRSQTRQSQDPGPSNPEPDSEEEEPDQDRQKTRYIDSDSSQNTQESTIHTVPSAMANELTLKEEFAARPDWRTPIIEYIQLGAVPNEKWASRKLKAQSAHYCMMEDKLYKRSLIEPYLTCIHGEEAYTVMHETHQGPCGSHSAGRALVIRIKKLGYFWPTMIETANSTPGDDLWSLRDRKQFQYLLVLTDYFTKWIEAKPYQQTTELEVRKFIWKDIICRHGLPFEIVTDNGSQFIARTFKDFCKKWNIRITYSTPRYPQGNGQAEATNKTLLSNLKKRLDARKHRWSEELAAVLWACRTTPHKATHETPFSLAYGLEAVIPTETSVPSLRRMQCPANVELNEEMLRDHLDLIDERRDQALIRIQNYQQAAARYYNSKVKHRSFHIGDMVLRKVQDYTKERCRETWDQLGRSLPHYRSSSRWRLQAHKSQKRNT</sequence>
<feature type="compositionally biased region" description="Polar residues" evidence="1">
    <location>
        <begin position="226"/>
        <end position="239"/>
    </location>
</feature>
<keyword evidence="5" id="KW-1185">Reference proteome</keyword>
<dbReference type="InterPro" id="IPR001584">
    <property type="entry name" value="Integrase_cat-core"/>
</dbReference>
<dbReference type="GO" id="GO:0004523">
    <property type="term" value="F:RNA-DNA hybrid ribonuclease activity"/>
    <property type="evidence" value="ECO:0007669"/>
    <property type="project" value="InterPro"/>
</dbReference>
<reference evidence="4" key="1">
    <citation type="submission" date="2020-01" db="EMBL/GenBank/DDBJ databases">
        <authorList>
            <person name="Mishra B."/>
        </authorList>
    </citation>
    <scope>NUCLEOTIDE SEQUENCE [LARGE SCALE GENOMIC DNA]</scope>
</reference>
<dbReference type="OrthoDB" id="1109172at2759"/>
<dbReference type="GO" id="GO:0003676">
    <property type="term" value="F:nucleic acid binding"/>
    <property type="evidence" value="ECO:0007669"/>
    <property type="project" value="InterPro"/>
</dbReference>
<gene>
    <name evidence="4" type="ORF">MERR_LOCUS17929</name>
</gene>
<feature type="compositionally biased region" description="Basic and acidic residues" evidence="1">
    <location>
        <begin position="216"/>
        <end position="225"/>
    </location>
</feature>
<dbReference type="InterPro" id="IPR002156">
    <property type="entry name" value="RNaseH_domain"/>
</dbReference>
<dbReference type="CDD" id="cd09279">
    <property type="entry name" value="RNase_HI_like"/>
    <property type="match status" value="1"/>
</dbReference>
<dbReference type="EMBL" id="CACVBM020001096">
    <property type="protein sequence ID" value="CAA7030694.1"/>
    <property type="molecule type" value="Genomic_DNA"/>
</dbReference>
<dbReference type="Proteomes" id="UP000467841">
    <property type="component" value="Unassembled WGS sequence"/>
</dbReference>